<dbReference type="PROSITE" id="PS50983">
    <property type="entry name" value="FE_B12_PBP"/>
    <property type="match status" value="1"/>
</dbReference>
<evidence type="ECO:0000313" key="5">
    <source>
        <dbReference type="Proteomes" id="UP001157133"/>
    </source>
</evidence>
<keyword evidence="5" id="KW-1185">Reference proteome</keyword>
<dbReference type="PANTHER" id="PTHR30535">
    <property type="entry name" value="VITAMIN B12-BINDING PROTEIN"/>
    <property type="match status" value="1"/>
</dbReference>
<name>A0ABQ6H5D3_9GAMM</name>
<dbReference type="InterPro" id="IPR002491">
    <property type="entry name" value="ABC_transptr_periplasmic_BD"/>
</dbReference>
<gene>
    <name evidence="4" type="primary">btuF</name>
    <name evidence="4" type="ORF">theurythT_28110</name>
</gene>
<evidence type="ECO:0000256" key="1">
    <source>
        <dbReference type="ARBA" id="ARBA00022729"/>
    </source>
</evidence>
<dbReference type="PANTHER" id="PTHR30535:SF34">
    <property type="entry name" value="MOLYBDATE-BINDING PROTEIN MOLA"/>
    <property type="match status" value="1"/>
</dbReference>
<proteinExistence type="predicted"/>
<dbReference type="InterPro" id="IPR054828">
    <property type="entry name" value="Vit_B12_bind_prot"/>
</dbReference>
<feature type="domain" description="Fe/B12 periplasmic-binding" evidence="3">
    <location>
        <begin position="30"/>
        <end position="279"/>
    </location>
</feature>
<evidence type="ECO:0000256" key="2">
    <source>
        <dbReference type="SAM" id="SignalP"/>
    </source>
</evidence>
<dbReference type="RefSeq" id="WP_284208786.1">
    <property type="nucleotide sequence ID" value="NZ_BSSU01000015.1"/>
</dbReference>
<organism evidence="4 5">
    <name type="scientific">Thalassotalea eurytherma</name>
    <dbReference type="NCBI Taxonomy" id="1144278"/>
    <lineage>
        <taxon>Bacteria</taxon>
        <taxon>Pseudomonadati</taxon>
        <taxon>Pseudomonadota</taxon>
        <taxon>Gammaproteobacteria</taxon>
        <taxon>Alteromonadales</taxon>
        <taxon>Colwelliaceae</taxon>
        <taxon>Thalassotalea</taxon>
    </lineage>
</organism>
<protein>
    <submittedName>
        <fullName evidence="4">Cobalamin-binding protein</fullName>
    </submittedName>
</protein>
<dbReference type="CDD" id="cd01144">
    <property type="entry name" value="BtuF"/>
    <property type="match status" value="1"/>
</dbReference>
<sequence length="279" mass="30949">MRHFCFSVVFLLVASFQTSAQNTSNSAALRIVALSPHTTEMVYELGLGGSLIATVDFADFPEEAQQVPRVGGSYGLSIEKIVSLKPDVVLAWRGGNKAGDIEKLESLGLNIVDSSPTSIDQVASEYRRIGKLLGVTAQANEIANKFEHKLSLIKQQYIGKAQIASFYQMWPDPLMTINNTTWTHRVLALCGAQNVFAEQTASYPQISVENVIVKQPDIIIVPMERDQSVSPANHWLKWQQIPAVKEKKFVMADADLLHRFTSRALIGAERLCADIDKYR</sequence>
<dbReference type="InterPro" id="IPR050902">
    <property type="entry name" value="ABC_Transporter_SBP"/>
</dbReference>
<evidence type="ECO:0000259" key="3">
    <source>
        <dbReference type="PROSITE" id="PS50983"/>
    </source>
</evidence>
<dbReference type="Gene3D" id="3.40.50.1980">
    <property type="entry name" value="Nitrogenase molybdenum iron protein domain"/>
    <property type="match status" value="2"/>
</dbReference>
<dbReference type="NCBIfam" id="NF038402">
    <property type="entry name" value="TroA_like"/>
    <property type="match status" value="1"/>
</dbReference>
<keyword evidence="1 2" id="KW-0732">Signal</keyword>
<feature type="chain" id="PRO_5046889721" evidence="2">
    <location>
        <begin position="21"/>
        <end position="279"/>
    </location>
</feature>
<dbReference type="Pfam" id="PF01497">
    <property type="entry name" value="Peripla_BP_2"/>
    <property type="match status" value="1"/>
</dbReference>
<reference evidence="4 5" key="1">
    <citation type="submission" date="2023-03" db="EMBL/GenBank/DDBJ databases">
        <title>Draft genome sequence of Thalassotalea eurytherma JCM 18482T.</title>
        <authorList>
            <person name="Sawabe T."/>
        </authorList>
    </citation>
    <scope>NUCLEOTIDE SEQUENCE [LARGE SCALE GENOMIC DNA]</scope>
    <source>
        <strain evidence="4 5">JCM 18482</strain>
    </source>
</reference>
<accession>A0ABQ6H5D3</accession>
<evidence type="ECO:0000313" key="4">
    <source>
        <dbReference type="EMBL" id="GLX83358.1"/>
    </source>
</evidence>
<dbReference type="Proteomes" id="UP001157133">
    <property type="component" value="Unassembled WGS sequence"/>
</dbReference>
<dbReference type="SUPFAM" id="SSF53807">
    <property type="entry name" value="Helical backbone' metal receptor"/>
    <property type="match status" value="1"/>
</dbReference>
<dbReference type="EMBL" id="BSSU01000015">
    <property type="protein sequence ID" value="GLX83358.1"/>
    <property type="molecule type" value="Genomic_DNA"/>
</dbReference>
<comment type="caution">
    <text evidence="4">The sequence shown here is derived from an EMBL/GenBank/DDBJ whole genome shotgun (WGS) entry which is preliminary data.</text>
</comment>
<feature type="signal peptide" evidence="2">
    <location>
        <begin position="1"/>
        <end position="20"/>
    </location>
</feature>